<comment type="caution">
    <text evidence="3">The sequence shown here is derived from an EMBL/GenBank/DDBJ whole genome shotgun (WGS) entry which is preliminary data.</text>
</comment>
<name>A0A8T0E8Z8_ARGBR</name>
<evidence type="ECO:0000259" key="2">
    <source>
        <dbReference type="PROSITE" id="PS50940"/>
    </source>
</evidence>
<keyword evidence="1" id="KW-0732">Signal</keyword>
<dbReference type="GO" id="GO:0005576">
    <property type="term" value="C:extracellular region"/>
    <property type="evidence" value="ECO:0007669"/>
    <property type="project" value="InterPro"/>
</dbReference>
<dbReference type="Gene3D" id="2.170.140.10">
    <property type="entry name" value="Chitin binding domain"/>
    <property type="match status" value="1"/>
</dbReference>
<evidence type="ECO:0000313" key="3">
    <source>
        <dbReference type="EMBL" id="KAF8767857.1"/>
    </source>
</evidence>
<dbReference type="SMART" id="SM00494">
    <property type="entry name" value="ChtBD2"/>
    <property type="match status" value="1"/>
</dbReference>
<sequence>MGVYTAFVFSLLIGIVISEEASICNSAEDSLVPVTIFVTAEQYRACKEDNDCTFDSQCASWDNSGDFHDTFQGNSYFEICRKIHFKMEQLEAEYPDIKHLKLKIMQLVNAFLSEFEFECTENELVSIKILDFVKNWIEKMKVELEEANEMQKPEPIPILKTIIQEEVTAEPELEHESDHSMLVGSIRGIPGIHFPNYTEIPLTSFSCNDKTIIPGFYADLETGCQVFHLCYEHRRESFLCPTGTIFNQPILACDYWYSANCSQALIYYEYPNIPEPESIPTITVDTNENVEQIAKRPEKDALKDFMKFLPVKAKVTDIPTSEKPIQTQELKPSVTLEDTEAVADKIFDGILSLGSHITSTASYKLQQLPDPQYETPKFEHSLLKAKLATKASAFVPLAKAKKITSAAKLSAAVKTASGVALISGKVKLGSLGAAAALPIKAKKVAAAAAAAAALPIKAKKAKKVATAAAAAAALPIKAKKVALLPPPRLRYPSRQKKVATAAAAAAALPIKAKKVATAAAAAAALPIKAKKVATAAAAAAALPIKAKKVATAAAAAAALPIKAKKFALPIVKTKLASASIPLRKAKAVSKKLPIVKAKLFKLPLAKTKLGAASIPALKAKKVAPFIKMAALKPKIAIAPLKAKSAVLPLMKAKLAKAAISPLTKKTLALGYLKLLKAKKLALMG</sequence>
<gene>
    <name evidence="3" type="ORF">HNY73_020743</name>
</gene>
<reference evidence="3" key="1">
    <citation type="journal article" date="2020" name="bioRxiv">
        <title>Chromosome-level reference genome of the European wasp spider Argiope bruennichi: a resource for studies on range expansion and evolutionary adaptation.</title>
        <authorList>
            <person name="Sheffer M.M."/>
            <person name="Hoppe A."/>
            <person name="Krehenwinkel H."/>
            <person name="Uhl G."/>
            <person name="Kuss A.W."/>
            <person name="Jensen L."/>
            <person name="Jensen C."/>
            <person name="Gillespie R.G."/>
            <person name="Hoff K.J."/>
            <person name="Prost S."/>
        </authorList>
    </citation>
    <scope>NUCLEOTIDE SEQUENCE</scope>
</reference>
<evidence type="ECO:0000313" key="4">
    <source>
        <dbReference type="Proteomes" id="UP000807504"/>
    </source>
</evidence>
<dbReference type="Pfam" id="PF01607">
    <property type="entry name" value="CBM_14"/>
    <property type="match status" value="1"/>
</dbReference>
<protein>
    <submittedName>
        <fullName evidence="3">U-scoloptoxin(01)-Er1a like protein</fullName>
    </submittedName>
</protein>
<dbReference type="InterPro" id="IPR002557">
    <property type="entry name" value="Chitin-bd_dom"/>
</dbReference>
<dbReference type="SUPFAM" id="SSF57625">
    <property type="entry name" value="Invertebrate chitin-binding proteins"/>
    <property type="match status" value="1"/>
</dbReference>
<dbReference type="GO" id="GO:0008061">
    <property type="term" value="F:chitin binding"/>
    <property type="evidence" value="ECO:0007669"/>
    <property type="project" value="InterPro"/>
</dbReference>
<dbReference type="InterPro" id="IPR036508">
    <property type="entry name" value="Chitin-bd_dom_sf"/>
</dbReference>
<proteinExistence type="predicted"/>
<dbReference type="EMBL" id="JABXBU010002230">
    <property type="protein sequence ID" value="KAF8767857.1"/>
    <property type="molecule type" value="Genomic_DNA"/>
</dbReference>
<evidence type="ECO:0000256" key="1">
    <source>
        <dbReference type="SAM" id="SignalP"/>
    </source>
</evidence>
<organism evidence="3 4">
    <name type="scientific">Argiope bruennichi</name>
    <name type="common">Wasp spider</name>
    <name type="synonym">Aranea bruennichi</name>
    <dbReference type="NCBI Taxonomy" id="94029"/>
    <lineage>
        <taxon>Eukaryota</taxon>
        <taxon>Metazoa</taxon>
        <taxon>Ecdysozoa</taxon>
        <taxon>Arthropoda</taxon>
        <taxon>Chelicerata</taxon>
        <taxon>Arachnida</taxon>
        <taxon>Araneae</taxon>
        <taxon>Araneomorphae</taxon>
        <taxon>Entelegynae</taxon>
        <taxon>Araneoidea</taxon>
        <taxon>Araneidae</taxon>
        <taxon>Argiope</taxon>
    </lineage>
</organism>
<accession>A0A8T0E8Z8</accession>
<dbReference type="InterPro" id="IPR052976">
    <property type="entry name" value="Scoloptoxin-like"/>
</dbReference>
<feature type="domain" description="Chitin-binding type-2" evidence="2">
    <location>
        <begin position="204"/>
        <end position="263"/>
    </location>
</feature>
<dbReference type="PROSITE" id="PS50940">
    <property type="entry name" value="CHIT_BIND_II"/>
    <property type="match status" value="1"/>
</dbReference>
<dbReference type="PANTHER" id="PTHR22933">
    <property type="entry name" value="FI18007P1-RELATED"/>
    <property type="match status" value="1"/>
</dbReference>
<feature type="signal peptide" evidence="1">
    <location>
        <begin position="1"/>
        <end position="18"/>
    </location>
</feature>
<dbReference type="Proteomes" id="UP000807504">
    <property type="component" value="Unassembled WGS sequence"/>
</dbReference>
<dbReference type="AlphaFoldDB" id="A0A8T0E8Z8"/>
<dbReference type="PANTHER" id="PTHR22933:SF43">
    <property type="entry name" value="LP10131P"/>
    <property type="match status" value="1"/>
</dbReference>
<reference evidence="3" key="2">
    <citation type="submission" date="2020-06" db="EMBL/GenBank/DDBJ databases">
        <authorList>
            <person name="Sheffer M."/>
        </authorList>
    </citation>
    <scope>NUCLEOTIDE SEQUENCE</scope>
</reference>
<feature type="chain" id="PRO_5035835638" evidence="1">
    <location>
        <begin position="19"/>
        <end position="684"/>
    </location>
</feature>
<keyword evidence="4" id="KW-1185">Reference proteome</keyword>